<dbReference type="Pfam" id="PF14226">
    <property type="entry name" value="DIOX_N"/>
    <property type="match status" value="1"/>
</dbReference>
<dbReference type="SUPFAM" id="SSF51197">
    <property type="entry name" value="Clavaminate synthase-like"/>
    <property type="match status" value="1"/>
</dbReference>
<dbReference type="AlphaFoldDB" id="A0A060SJ28"/>
<protein>
    <recommendedName>
        <fullName evidence="6">Fe2OG dioxygenase domain-containing protein</fullName>
    </recommendedName>
</protein>
<feature type="domain" description="Non-haem dioxygenase N-terminal" evidence="3">
    <location>
        <begin position="29"/>
        <end position="90"/>
    </location>
</feature>
<name>A0A060SJ28_PYCCI</name>
<dbReference type="Pfam" id="PF06985">
    <property type="entry name" value="HET"/>
    <property type="match status" value="1"/>
</dbReference>
<dbReference type="OrthoDB" id="5303367at2759"/>
<organism evidence="4 5">
    <name type="scientific">Pycnoporus cinnabarinus</name>
    <name type="common">Cinnabar-red polypore</name>
    <name type="synonym">Trametes cinnabarina</name>
    <dbReference type="NCBI Taxonomy" id="5643"/>
    <lineage>
        <taxon>Eukaryota</taxon>
        <taxon>Fungi</taxon>
        <taxon>Dikarya</taxon>
        <taxon>Basidiomycota</taxon>
        <taxon>Agaricomycotina</taxon>
        <taxon>Agaricomycetes</taxon>
        <taxon>Polyporales</taxon>
        <taxon>Polyporaceae</taxon>
        <taxon>Trametes</taxon>
    </lineage>
</organism>
<dbReference type="InterPro" id="IPR026992">
    <property type="entry name" value="DIOX_N"/>
</dbReference>
<dbReference type="InterPro" id="IPR044861">
    <property type="entry name" value="IPNS-like_FE2OG_OXY"/>
</dbReference>
<dbReference type="Proteomes" id="UP000029665">
    <property type="component" value="Unassembled WGS sequence"/>
</dbReference>
<keyword evidence="5" id="KW-1185">Reference proteome</keyword>
<dbReference type="Pfam" id="PF03171">
    <property type="entry name" value="2OG-FeII_Oxy"/>
    <property type="match status" value="1"/>
</dbReference>
<dbReference type="InterPro" id="IPR010730">
    <property type="entry name" value="HET"/>
</dbReference>
<feature type="domain" description="Heterokaryon incompatibility" evidence="2">
    <location>
        <begin position="383"/>
        <end position="515"/>
    </location>
</feature>
<accession>A0A060SJ28</accession>
<dbReference type="Gene3D" id="2.60.120.330">
    <property type="entry name" value="B-lactam Antibiotic, Isopenicillin N Synthase, Chain"/>
    <property type="match status" value="1"/>
</dbReference>
<evidence type="ECO:0000259" key="3">
    <source>
        <dbReference type="Pfam" id="PF14226"/>
    </source>
</evidence>
<evidence type="ECO:0000259" key="2">
    <source>
        <dbReference type="Pfam" id="PF06985"/>
    </source>
</evidence>
<evidence type="ECO:0000313" key="5">
    <source>
        <dbReference type="Proteomes" id="UP000029665"/>
    </source>
</evidence>
<dbReference type="InterPro" id="IPR027443">
    <property type="entry name" value="IPNS-like_sf"/>
</dbReference>
<dbReference type="HOGENOM" id="CLU_318882_0_0_1"/>
<proteinExistence type="predicted"/>
<gene>
    <name evidence="4" type="ORF">BN946_scf184979.g67</name>
</gene>
<reference evidence="4" key="1">
    <citation type="submission" date="2014-01" db="EMBL/GenBank/DDBJ databases">
        <title>The genome of the white-rot fungus Pycnoporus cinnabarinus: a basidiomycete model with a versatile arsenal for lignocellulosic biomass breakdown.</title>
        <authorList>
            <person name="Levasseur A."/>
            <person name="Lomascolo A."/>
            <person name="Ruiz-Duenas F.J."/>
            <person name="Uzan E."/>
            <person name="Piumi F."/>
            <person name="Kues U."/>
            <person name="Ram A.F.J."/>
            <person name="Murat C."/>
            <person name="Haon M."/>
            <person name="Benoit I."/>
            <person name="Arfi Y."/>
            <person name="Chevret D."/>
            <person name="Drula E."/>
            <person name="Kwon M.J."/>
            <person name="Gouret P."/>
            <person name="Lesage-Meessen L."/>
            <person name="Lombard V."/>
            <person name="Mariette J."/>
            <person name="Noirot C."/>
            <person name="Park J."/>
            <person name="Patyshakuliyeva A."/>
            <person name="Wieneger R.A.B."/>
            <person name="Wosten H.A.B."/>
            <person name="Martin F."/>
            <person name="Coutinho P.M."/>
            <person name="de Vries R."/>
            <person name="Martinez A.T."/>
            <person name="Klopp C."/>
            <person name="Pontarotti P."/>
            <person name="Henrissat B."/>
            <person name="Record E."/>
        </authorList>
    </citation>
    <scope>NUCLEOTIDE SEQUENCE [LARGE SCALE GENOMIC DNA]</scope>
    <source>
        <strain evidence="4">BRFM137</strain>
    </source>
</reference>
<evidence type="ECO:0000259" key="1">
    <source>
        <dbReference type="Pfam" id="PF03171"/>
    </source>
</evidence>
<sequence length="912" mass="102581">MPVPVPELGSYDFVQETKEDLPWADLITLDFSLYGTPEGNQQLAQTLIKAVREDGFFYVKNFNISQERVNRQFAIGKQLYEVPLEEKLNLDPVSGLRDRVEVYNIPKFNGDFKHDHPEAVQKYLPEIEEFARSLHTEVLDPLHTILAIALGLPEDYLKNIHQYDIKSEDHLRYMKYTKFTPEENEKLNGLWGRGHTDLGSFTLLFRQPVAALQIRNHTTGEWSWVKPQDGTLTVNTCDALSFLTGGYVKSTVHRVAVPPKDQQHVDRLGLLYFSRPNNEVPLETIKESPVLREQGFTSNEFEKSGNPVPTMETWTFAKQKWQRAKNVVRGDPKHATAQILPGWNEKACEGIDETCPAQNSPLRVLVRNAQGVYEVVRYLEQPYVAISYCWPGPDFRKLGVSNESTPVLTSKGIIQSQHFSRFISRAVESHDASLAVWIDYHCIDQDSVEEKTAQVAIMQRIYTKAKITLVVLEDKALSAEEQQAAMQTQSRADPTRAARAVLSARWFSRAWCSQELVLSHHVHIYVHSKDGGIVGFPADMFWHCVDRARFRDPAIPVFRVSRGRVSDATMAKSTCIWALGIVHRLGCSDDYDKIALVCNLVRFVYRFASRPTAFNAHSPTIHLNVLKMVNVIALKRRDFSLLLANHGVNNPFRGHHGFGWAGEPIDGDRCSELWKKEDYRSDEDQAISLDSTGLMARGCLARIVVEHTWELRRDGSRLQVTLDGVTHILATMDVATHASWTWTYDTRHLQDLMLALTFVGEAIDGDASRHARIVFAYLVEEDYEQQPEPILSDLAALTRSYLGNAVSLKYIAAAMGFIWREPGRAVFSTVAVEEGSVLLVSGNVDGLAGRLLFQPCVVRPRLFSPPMVLTANSMVLESECLQTGALRCIGCVRGLGMIPDVAGLGASTVHVV</sequence>
<feature type="domain" description="Isopenicillin N synthase-like Fe(2+) 2OG dioxygenase" evidence="1">
    <location>
        <begin position="185"/>
        <end position="274"/>
    </location>
</feature>
<evidence type="ECO:0008006" key="6">
    <source>
        <dbReference type="Google" id="ProtNLM"/>
    </source>
</evidence>
<evidence type="ECO:0000313" key="4">
    <source>
        <dbReference type="EMBL" id="CDO74512.1"/>
    </source>
</evidence>
<dbReference type="EMBL" id="CCBP010000174">
    <property type="protein sequence ID" value="CDO74512.1"/>
    <property type="molecule type" value="Genomic_DNA"/>
</dbReference>
<dbReference type="PANTHER" id="PTHR47990">
    <property type="entry name" value="2-OXOGLUTARATE (2OG) AND FE(II)-DEPENDENT OXYGENASE SUPERFAMILY PROTEIN-RELATED"/>
    <property type="match status" value="1"/>
</dbReference>
<comment type="caution">
    <text evidence="4">The sequence shown here is derived from an EMBL/GenBank/DDBJ whole genome shotgun (WGS) entry which is preliminary data.</text>
</comment>
<dbReference type="InterPro" id="IPR050231">
    <property type="entry name" value="Iron_ascorbate_oxido_reductase"/>
</dbReference>
<dbReference type="STRING" id="5643.A0A060SJ28"/>